<gene>
    <name evidence="3" type="ORF">PILCRDRAFT_820190</name>
</gene>
<dbReference type="Pfam" id="PF01926">
    <property type="entry name" value="MMR_HSR1"/>
    <property type="match status" value="1"/>
</dbReference>
<dbReference type="CDD" id="cd00882">
    <property type="entry name" value="Ras_like_GTPase"/>
    <property type="match status" value="1"/>
</dbReference>
<reference evidence="3 4" key="1">
    <citation type="submission" date="2014-04" db="EMBL/GenBank/DDBJ databases">
        <authorList>
            <consortium name="DOE Joint Genome Institute"/>
            <person name="Kuo A."/>
            <person name="Tarkka M."/>
            <person name="Buscot F."/>
            <person name="Kohler A."/>
            <person name="Nagy L.G."/>
            <person name="Floudas D."/>
            <person name="Copeland A."/>
            <person name="Barry K.W."/>
            <person name="Cichocki N."/>
            <person name="Veneault-Fourrey C."/>
            <person name="LaButti K."/>
            <person name="Lindquist E.A."/>
            <person name="Lipzen A."/>
            <person name="Lundell T."/>
            <person name="Morin E."/>
            <person name="Murat C."/>
            <person name="Sun H."/>
            <person name="Tunlid A."/>
            <person name="Henrissat B."/>
            <person name="Grigoriev I.V."/>
            <person name="Hibbett D.S."/>
            <person name="Martin F."/>
            <person name="Nordberg H.P."/>
            <person name="Cantor M.N."/>
            <person name="Hua S.X."/>
        </authorList>
    </citation>
    <scope>NUCLEOTIDE SEQUENCE [LARGE SCALE GENOMIC DNA]</scope>
    <source>
        <strain evidence="3 4">F 1598</strain>
    </source>
</reference>
<dbReference type="InterPro" id="IPR027417">
    <property type="entry name" value="P-loop_NTPase"/>
</dbReference>
<sequence>MSQRNRQSEDRIVAVMGPTGAGKSTFIDRATRQDGGTIGHGLRSFTNDIRTVRANHPIDGRPVVFVDTPGFDDTYKSDMEILTMIADWLVKTYKNKSNLTTIIYVHDITDSRMGGSERKSLLIFATLCGQKAMPNVTIVTTKWNKVRIEEGIQREQELKAGYWKDMIDAGCGTAHFEGTYGSAWNIIGSLGNKNGAQVELAHEIVHSKLPLNETQAGIALDEDPKELNKSRKETARRLRGLARNQDNDQVVQELNEQWAELDEKIRQTSRQLREIKTPFTRRVRLFFKGRS</sequence>
<dbReference type="AlphaFoldDB" id="A0A0C3FWP9"/>
<dbReference type="InParanoid" id="A0A0C3FWP9"/>
<reference evidence="4" key="2">
    <citation type="submission" date="2015-01" db="EMBL/GenBank/DDBJ databases">
        <title>Evolutionary Origins and Diversification of the Mycorrhizal Mutualists.</title>
        <authorList>
            <consortium name="DOE Joint Genome Institute"/>
            <consortium name="Mycorrhizal Genomics Consortium"/>
            <person name="Kohler A."/>
            <person name="Kuo A."/>
            <person name="Nagy L.G."/>
            <person name="Floudas D."/>
            <person name="Copeland A."/>
            <person name="Barry K.W."/>
            <person name="Cichocki N."/>
            <person name="Veneault-Fourrey C."/>
            <person name="LaButti K."/>
            <person name="Lindquist E.A."/>
            <person name="Lipzen A."/>
            <person name="Lundell T."/>
            <person name="Morin E."/>
            <person name="Murat C."/>
            <person name="Riley R."/>
            <person name="Ohm R."/>
            <person name="Sun H."/>
            <person name="Tunlid A."/>
            <person name="Henrissat B."/>
            <person name="Grigoriev I.V."/>
            <person name="Hibbett D.S."/>
            <person name="Martin F."/>
        </authorList>
    </citation>
    <scope>NUCLEOTIDE SEQUENCE [LARGE SCALE GENOMIC DNA]</scope>
    <source>
        <strain evidence="4">F 1598</strain>
    </source>
</reference>
<dbReference type="Gene3D" id="3.40.50.300">
    <property type="entry name" value="P-loop containing nucleotide triphosphate hydrolases"/>
    <property type="match status" value="1"/>
</dbReference>
<dbReference type="InterPro" id="IPR006073">
    <property type="entry name" value="GTP-bd"/>
</dbReference>
<dbReference type="OrthoDB" id="8954335at2759"/>
<keyword evidence="4" id="KW-1185">Reference proteome</keyword>
<dbReference type="Proteomes" id="UP000054166">
    <property type="component" value="Unassembled WGS sequence"/>
</dbReference>
<accession>A0A0C3FWP9</accession>
<name>A0A0C3FWP9_PILCF</name>
<dbReference type="EMBL" id="KN832993">
    <property type="protein sequence ID" value="KIM82896.1"/>
    <property type="molecule type" value="Genomic_DNA"/>
</dbReference>
<dbReference type="SUPFAM" id="SSF52540">
    <property type="entry name" value="P-loop containing nucleoside triphosphate hydrolases"/>
    <property type="match status" value="1"/>
</dbReference>
<proteinExistence type="predicted"/>
<evidence type="ECO:0000259" key="2">
    <source>
        <dbReference type="Pfam" id="PF01926"/>
    </source>
</evidence>
<evidence type="ECO:0000313" key="4">
    <source>
        <dbReference type="Proteomes" id="UP000054166"/>
    </source>
</evidence>
<organism evidence="3 4">
    <name type="scientific">Piloderma croceum (strain F 1598)</name>
    <dbReference type="NCBI Taxonomy" id="765440"/>
    <lineage>
        <taxon>Eukaryota</taxon>
        <taxon>Fungi</taxon>
        <taxon>Dikarya</taxon>
        <taxon>Basidiomycota</taxon>
        <taxon>Agaricomycotina</taxon>
        <taxon>Agaricomycetes</taxon>
        <taxon>Agaricomycetidae</taxon>
        <taxon>Atheliales</taxon>
        <taxon>Atheliaceae</taxon>
        <taxon>Piloderma</taxon>
    </lineage>
</organism>
<evidence type="ECO:0000313" key="3">
    <source>
        <dbReference type="EMBL" id="KIM82896.1"/>
    </source>
</evidence>
<feature type="domain" description="G" evidence="2">
    <location>
        <begin position="13"/>
        <end position="110"/>
    </location>
</feature>
<feature type="compositionally biased region" description="Basic and acidic residues" evidence="1">
    <location>
        <begin position="1"/>
        <end position="12"/>
    </location>
</feature>
<dbReference type="HOGENOM" id="CLU_018003_0_0_1"/>
<protein>
    <recommendedName>
        <fullName evidence="2">G domain-containing protein</fullName>
    </recommendedName>
</protein>
<dbReference type="GO" id="GO:0005525">
    <property type="term" value="F:GTP binding"/>
    <property type="evidence" value="ECO:0007669"/>
    <property type="project" value="InterPro"/>
</dbReference>
<feature type="region of interest" description="Disordered" evidence="1">
    <location>
        <begin position="1"/>
        <end position="26"/>
    </location>
</feature>
<evidence type="ECO:0000256" key="1">
    <source>
        <dbReference type="SAM" id="MobiDB-lite"/>
    </source>
</evidence>